<organism evidence="1 2">
    <name type="scientific">Limnobaculum allomyrinae</name>
    <dbReference type="NCBI Taxonomy" id="2791986"/>
    <lineage>
        <taxon>Bacteria</taxon>
        <taxon>Pseudomonadati</taxon>
        <taxon>Pseudomonadota</taxon>
        <taxon>Gammaproteobacteria</taxon>
        <taxon>Enterobacterales</taxon>
        <taxon>Budviciaceae</taxon>
        <taxon>Limnobaculum</taxon>
    </lineage>
</organism>
<dbReference type="Proteomes" id="UP001296921">
    <property type="component" value="Unassembled WGS sequence"/>
</dbReference>
<protein>
    <submittedName>
        <fullName evidence="1">Uncharacterized protein</fullName>
    </submittedName>
</protein>
<comment type="caution">
    <text evidence="1">The sequence shown here is derived from an EMBL/GenBank/DDBJ whole genome shotgun (WGS) entry which is preliminary data.</text>
</comment>
<evidence type="ECO:0000313" key="1">
    <source>
        <dbReference type="EMBL" id="MBK5144379.1"/>
    </source>
</evidence>
<evidence type="ECO:0000313" key="2">
    <source>
        <dbReference type="Proteomes" id="UP001296921"/>
    </source>
</evidence>
<name>A0ABS1IRW8_9GAMM</name>
<gene>
    <name evidence="1" type="ORF">I2494_11720</name>
</gene>
<dbReference type="RefSeq" id="WP_218466842.1">
    <property type="nucleotide sequence ID" value="NZ_JADRCR010000005.1"/>
</dbReference>
<sequence length="78" mass="7913">MRELHSYEVEEVSGAGKIADTATAIGGQIGGLVGSFTKNNQAATIGSTIGQGLGNFVEAGITAVSNLVNLFKGLFGKK</sequence>
<reference evidence="1 2" key="1">
    <citation type="submission" date="2020-11" db="EMBL/GenBank/DDBJ databases">
        <title>Insectihabitans protaetiae gen. nov. sp. nov. and Insectihabitans allomyrinae sp. nov., isolated from larvae of Protaetia brevitarsis seulensis and Allomyrina dichotoma, respectively.</title>
        <authorList>
            <person name="Lee S.D."/>
            <person name="Byeon Y.-S."/>
            <person name="Kim S.-M."/>
            <person name="Yang H.L."/>
            <person name="Kim I.S."/>
        </authorList>
    </citation>
    <scope>NUCLEOTIDE SEQUENCE [LARGE SCALE GENOMIC DNA]</scope>
    <source>
        <strain evidence="1 2">BWR-B9</strain>
    </source>
</reference>
<proteinExistence type="predicted"/>
<dbReference type="EMBL" id="JADRCR010000005">
    <property type="protein sequence ID" value="MBK5144379.1"/>
    <property type="molecule type" value="Genomic_DNA"/>
</dbReference>
<keyword evidence="2" id="KW-1185">Reference proteome</keyword>
<accession>A0ABS1IRW8</accession>